<evidence type="ECO:0000256" key="3">
    <source>
        <dbReference type="ARBA" id="ARBA00022475"/>
    </source>
</evidence>
<evidence type="ECO:0000259" key="8">
    <source>
        <dbReference type="Pfam" id="PF04239"/>
    </source>
</evidence>
<dbReference type="Gene3D" id="3.30.240.20">
    <property type="entry name" value="bsu07140 like domains"/>
    <property type="match status" value="2"/>
</dbReference>
<dbReference type="InterPro" id="IPR023090">
    <property type="entry name" value="UPF0702_alpha/beta_dom_sf"/>
</dbReference>
<dbReference type="OrthoDB" id="1899680at2"/>
<evidence type="ECO:0000256" key="1">
    <source>
        <dbReference type="ARBA" id="ARBA00004651"/>
    </source>
</evidence>
<dbReference type="GO" id="GO:0005886">
    <property type="term" value="C:plasma membrane"/>
    <property type="evidence" value="ECO:0007669"/>
    <property type="project" value="UniProtKB-SubCell"/>
</dbReference>
<dbReference type="PANTHER" id="PTHR34582">
    <property type="entry name" value="UPF0702 TRANSMEMBRANE PROTEIN YCAP"/>
    <property type="match status" value="1"/>
</dbReference>
<evidence type="ECO:0000313" key="10">
    <source>
        <dbReference type="Proteomes" id="UP000027822"/>
    </source>
</evidence>
<dbReference type="Proteomes" id="UP000027822">
    <property type="component" value="Unassembled WGS sequence"/>
</dbReference>
<dbReference type="AlphaFoldDB" id="A0A073K1E4"/>
<dbReference type="eggNOG" id="COG2323">
    <property type="taxonomic scope" value="Bacteria"/>
</dbReference>
<feature type="transmembrane region" description="Helical" evidence="7">
    <location>
        <begin position="69"/>
        <end position="91"/>
    </location>
</feature>
<evidence type="ECO:0000256" key="4">
    <source>
        <dbReference type="ARBA" id="ARBA00022692"/>
    </source>
</evidence>
<keyword evidence="6 7" id="KW-0472">Membrane</keyword>
<proteinExistence type="inferred from homology"/>
<keyword evidence="10" id="KW-1185">Reference proteome</keyword>
<gene>
    <name evidence="9" type="ORF">BAMA_10135</name>
</gene>
<name>A0A073K1E4_9BACI</name>
<feature type="transmembrane region" description="Helical" evidence="7">
    <location>
        <begin position="12"/>
        <end position="31"/>
    </location>
</feature>
<evidence type="ECO:0000256" key="5">
    <source>
        <dbReference type="ARBA" id="ARBA00022989"/>
    </source>
</evidence>
<comment type="caution">
    <text evidence="9">The sequence shown here is derived from an EMBL/GenBank/DDBJ whole genome shotgun (WGS) entry which is preliminary data.</text>
</comment>
<keyword evidence="4 7" id="KW-0812">Transmembrane</keyword>
<keyword evidence="3" id="KW-1003">Cell membrane</keyword>
<keyword evidence="5 7" id="KW-1133">Transmembrane helix</keyword>
<dbReference type="EMBL" id="JOTN01000002">
    <property type="protein sequence ID" value="KEK21139.1"/>
    <property type="molecule type" value="Genomic_DNA"/>
</dbReference>
<comment type="similarity">
    <text evidence="2">Belongs to the UPF0702 family.</text>
</comment>
<evidence type="ECO:0000256" key="7">
    <source>
        <dbReference type="SAM" id="Phobius"/>
    </source>
</evidence>
<dbReference type="STRING" id="574376.BAMA_10135"/>
<feature type="domain" description="YetF C-terminal" evidence="8">
    <location>
        <begin position="92"/>
        <end position="210"/>
    </location>
</feature>
<evidence type="ECO:0000256" key="6">
    <source>
        <dbReference type="ARBA" id="ARBA00023136"/>
    </source>
</evidence>
<accession>A0A073K1E4</accession>
<reference evidence="9 10" key="1">
    <citation type="submission" date="2014-06" db="EMBL/GenBank/DDBJ databases">
        <title>Draft genome sequence of Bacillus manliponensis JCM 15802 (MCCC 1A00708).</title>
        <authorList>
            <person name="Lai Q."/>
            <person name="Liu Y."/>
            <person name="Shao Z."/>
        </authorList>
    </citation>
    <scope>NUCLEOTIDE SEQUENCE [LARGE SCALE GENOMIC DNA]</scope>
    <source>
        <strain evidence="9 10">JCM 15802</strain>
    </source>
</reference>
<sequence length="234" mass="26224">MNFHLLEGAHHLSNIEWVLRAVLAYIFLMIIGKAMGQRSIAQFRVLDVVLVLLLGGNVSNALSDEKVGLLGSMITTFVIVMLHIANSIVALKWDMWRRFLEPAPIILIHNGHIYFNNLKKARITVEYLFAELRVQNIADVKMVKMALWESSGLVSAFLYAEHEPATRKDMKIESSAQTVPFVVIKEGNIQQDSLALLGKTEGWIKEAMQSISPIEDVKLATLDASGEIKVIEKE</sequence>
<dbReference type="Pfam" id="PF04239">
    <property type="entry name" value="DUF421"/>
    <property type="match status" value="1"/>
</dbReference>
<dbReference type="PANTHER" id="PTHR34582:SF5">
    <property type="entry name" value="UPF0702 TRANSMEMBRANE PROTEIN YETF"/>
    <property type="match status" value="1"/>
</dbReference>
<dbReference type="InterPro" id="IPR007353">
    <property type="entry name" value="DUF421"/>
</dbReference>
<evidence type="ECO:0000313" key="9">
    <source>
        <dbReference type="EMBL" id="KEK21139.1"/>
    </source>
</evidence>
<protein>
    <submittedName>
        <fullName evidence="9">Membrane protein</fullName>
    </submittedName>
</protein>
<evidence type="ECO:0000256" key="2">
    <source>
        <dbReference type="ARBA" id="ARBA00006448"/>
    </source>
</evidence>
<feature type="transmembrane region" description="Helical" evidence="7">
    <location>
        <begin position="43"/>
        <end position="63"/>
    </location>
</feature>
<organism evidence="9 10">
    <name type="scientific">Bacillus manliponensis</name>
    <dbReference type="NCBI Taxonomy" id="574376"/>
    <lineage>
        <taxon>Bacteria</taxon>
        <taxon>Bacillati</taxon>
        <taxon>Bacillota</taxon>
        <taxon>Bacilli</taxon>
        <taxon>Bacillales</taxon>
        <taxon>Bacillaceae</taxon>
        <taxon>Bacillus</taxon>
        <taxon>Bacillus cereus group</taxon>
    </lineage>
</organism>
<dbReference type="RefSeq" id="WP_034636146.1">
    <property type="nucleotide sequence ID" value="NZ_CBCSJC010000001.1"/>
</dbReference>
<comment type="subcellular location">
    <subcellularLocation>
        <location evidence="1">Cell membrane</location>
        <topology evidence="1">Multi-pass membrane protein</topology>
    </subcellularLocation>
</comment>